<dbReference type="InterPro" id="IPR047666">
    <property type="entry name" value="ANR_neg_reg"/>
</dbReference>
<sequence>MVVTQSPTGRKYITLSILPTLMTRRRSRWRFVEVAIALLSKARSMSFKYRDSPLYFRTAREAAQIERKGDYLRASKVWNKAARHSRNTVNIEWAEIRSDFCLKQIERDKYINEHSRKCNRKSLSQRN</sequence>
<dbReference type="KEGG" id="xpo:XPG1_2013"/>
<gene>
    <name evidence="1" type="ORF">XPG1_2013</name>
</gene>
<evidence type="ECO:0008006" key="3">
    <source>
        <dbReference type="Google" id="ProtNLM"/>
    </source>
</evidence>
<dbReference type="EMBL" id="FO704551">
    <property type="protein sequence ID" value="CDG21668.1"/>
    <property type="molecule type" value="Genomic_DNA"/>
</dbReference>
<dbReference type="AlphaFoldDB" id="A0A068R3A9"/>
<evidence type="ECO:0000313" key="2">
    <source>
        <dbReference type="Proteomes" id="UP000032735"/>
    </source>
</evidence>
<name>A0A068R3A9_9GAMM</name>
<evidence type="ECO:0000313" key="1">
    <source>
        <dbReference type="EMBL" id="CDG21668.1"/>
    </source>
</evidence>
<organism evidence="1 2">
    <name type="scientific">Xenorhabdus poinarii G6</name>
    <dbReference type="NCBI Taxonomy" id="1354304"/>
    <lineage>
        <taxon>Bacteria</taxon>
        <taxon>Pseudomonadati</taxon>
        <taxon>Pseudomonadota</taxon>
        <taxon>Gammaproteobacteria</taxon>
        <taxon>Enterobacterales</taxon>
        <taxon>Morganellaceae</taxon>
        <taxon>Xenorhabdus</taxon>
    </lineage>
</organism>
<dbReference type="NCBIfam" id="NF033650">
    <property type="entry name" value="ANR_neg_reg"/>
    <property type="match status" value="1"/>
</dbReference>
<keyword evidence="2" id="KW-1185">Reference proteome</keyword>
<protein>
    <recommendedName>
        <fullName evidence="3">ANR family transcriptional regulator</fullName>
    </recommendedName>
</protein>
<proteinExistence type="predicted"/>
<dbReference type="HOGENOM" id="CLU_161450_0_0_6"/>
<reference evidence="1 2" key="1">
    <citation type="submission" date="2013-07" db="EMBL/GenBank/DDBJ databases">
        <authorList>
            <person name="Genoscope - CEA"/>
        </authorList>
    </citation>
    <scope>NUCLEOTIDE SEQUENCE [LARGE SCALE GENOMIC DNA]</scope>
    <source>
        <strain evidence="1 2">G6</strain>
    </source>
</reference>
<accession>A0A068R3A9</accession>
<dbReference type="Proteomes" id="UP000032735">
    <property type="component" value="Chromosome"/>
</dbReference>
<dbReference type="STRING" id="1354304.XPG1_2013"/>